<dbReference type="Pfam" id="PF06044">
    <property type="entry name" value="DpnI"/>
    <property type="match status" value="1"/>
</dbReference>
<dbReference type="Pfam" id="PF17726">
    <property type="entry name" value="DpnI_C"/>
    <property type="match status" value="1"/>
</dbReference>
<dbReference type="AlphaFoldDB" id="A0A0F0CPA0"/>
<proteinExistence type="predicted"/>
<keyword evidence="3" id="KW-1185">Reference proteome</keyword>
<feature type="domain" description="Dam-replacing protein HTH" evidence="1">
    <location>
        <begin position="191"/>
        <end position="257"/>
    </location>
</feature>
<evidence type="ECO:0000313" key="3">
    <source>
        <dbReference type="Proteomes" id="UP000033428"/>
    </source>
</evidence>
<accession>A0A0F0CPA0</accession>
<dbReference type="PATRIC" id="fig|1609969.3.peg.1140"/>
<dbReference type="InterPro" id="IPR041368">
    <property type="entry name" value="DRP_C"/>
</dbReference>
<dbReference type="InterPro" id="IPR010324">
    <property type="entry name" value="DRP"/>
</dbReference>
<dbReference type="InterPro" id="IPR036388">
    <property type="entry name" value="WH-like_DNA-bd_sf"/>
</dbReference>
<sequence length="259" mass="30577">MKNINLDDNIKLMERYKSLSQKVRVLTEEWVKNEIYCPNCGDSNLERYPNNKPVADFFCKKCDEDYELKSKSNNVGKKIVDGAYKAMRDRLADAHNPNLFLLNYDLDSWQVSNFFVIPKHFFISEIIEKRAPLSVSARRAGWVGCNILLSKIPEVGRIFFIRNKRIEAKENVCASWQKTLFLREEKEAVARGWLLDVMRCIELIRKDGFTLADVYKFAPMLAKQHPKNRYIKDKIRQQLQILRDRKYIHFVDRGCYRVV</sequence>
<dbReference type="InterPro" id="IPR043025">
    <property type="entry name" value="DRP_PD-(D/E)XK_dom"/>
</dbReference>
<evidence type="ECO:0000259" key="1">
    <source>
        <dbReference type="Pfam" id="PF17726"/>
    </source>
</evidence>
<gene>
    <name evidence="2" type="ORF">OMAG_001061</name>
</gene>
<dbReference type="Gene3D" id="3.40.210.30">
    <property type="entry name" value="Dam replacing family, catalytic PD-(D/E)XK domain"/>
    <property type="match status" value="1"/>
</dbReference>
<protein>
    <submittedName>
        <fullName evidence="2">Type II site-specific deoxyribonuclease</fullName>
    </submittedName>
</protein>
<name>A0A0F0CPA0_9BACT</name>
<reference evidence="2 3" key="1">
    <citation type="submission" date="2015-02" db="EMBL/GenBank/DDBJ databases">
        <title>Single-cell genomics of uncultivated deep-branching MTB reveals a conserved set of magnetosome genes.</title>
        <authorList>
            <person name="Kolinko S."/>
            <person name="Richter M."/>
            <person name="Glockner F.O."/>
            <person name="Brachmann A."/>
            <person name="Schuler D."/>
        </authorList>
    </citation>
    <scope>NUCLEOTIDE SEQUENCE [LARGE SCALE GENOMIC DNA]</scope>
    <source>
        <strain evidence="2">SKK-01</strain>
    </source>
</reference>
<comment type="caution">
    <text evidence="2">The sequence shown here is derived from an EMBL/GenBank/DDBJ whole genome shotgun (WGS) entry which is preliminary data.</text>
</comment>
<dbReference type="EMBL" id="JYNY01000222">
    <property type="protein sequence ID" value="KJJ85097.1"/>
    <property type="molecule type" value="Genomic_DNA"/>
</dbReference>
<evidence type="ECO:0000313" key="2">
    <source>
        <dbReference type="EMBL" id="KJJ85097.1"/>
    </source>
</evidence>
<organism evidence="2 3">
    <name type="scientific">Candidatus Omnitrophus magneticus</name>
    <dbReference type="NCBI Taxonomy" id="1609969"/>
    <lineage>
        <taxon>Bacteria</taxon>
        <taxon>Pseudomonadati</taxon>
        <taxon>Candidatus Omnitrophota</taxon>
        <taxon>Candidatus Omnitrophus</taxon>
    </lineage>
</organism>
<dbReference type="CDD" id="cd22319">
    <property type="entry name" value="DpnI-like"/>
    <property type="match status" value="1"/>
</dbReference>
<dbReference type="Proteomes" id="UP000033428">
    <property type="component" value="Unassembled WGS sequence"/>
</dbReference>
<dbReference type="Gene3D" id="1.10.10.10">
    <property type="entry name" value="Winged helix-like DNA-binding domain superfamily/Winged helix DNA-binding domain"/>
    <property type="match status" value="1"/>
</dbReference>